<keyword evidence="3" id="KW-1185">Reference proteome</keyword>
<dbReference type="Pfam" id="PF07963">
    <property type="entry name" value="N_methyl"/>
    <property type="match status" value="1"/>
</dbReference>
<dbReference type="SUPFAM" id="SSF54523">
    <property type="entry name" value="Pili subunits"/>
    <property type="match status" value="1"/>
</dbReference>
<dbReference type="KEGG" id="saci:Sinac_5026"/>
<dbReference type="Proteomes" id="UP000010798">
    <property type="component" value="Chromosome"/>
</dbReference>
<dbReference type="STRING" id="886293.Sinac_5026"/>
<evidence type="ECO:0000313" key="2">
    <source>
        <dbReference type="EMBL" id="AGA29180.1"/>
    </source>
</evidence>
<evidence type="ECO:0000313" key="3">
    <source>
        <dbReference type="Proteomes" id="UP000010798"/>
    </source>
</evidence>
<proteinExistence type="predicted"/>
<name>L0DK08_SINAD</name>
<sequence length="342" mass="36649">MTRSFYRSSARGFTLIELLVVIAIIAVLIALLLPAVQAAREAARRSQCVNNLKQFGVALHNYESTVNSLPWGLGPGGWNDWGTHPQILGYLEQGALFNAINFANTGNATNVGAAQNTTIFRTAINVFQCPSDQDRLTNAETHNSYYGNAGSTPDSLYKSTQFDGLFQYITAQKVVSFRDITDGLSQTVAFSERVKGIGTLNKNQIDIQTNPSSSVWNVAATSTTNTSQPYYAACLAFTSVNAVSSLWAGLGAVSPDSSGSLWFSGYWTFSRYNHVMPPNANSCGYGNYAGGGAFTASSRHSGGVNALFADGSVRFIKNSVSPQTWWALGSRSGGEVVSADSY</sequence>
<dbReference type="OrthoDB" id="241541at2"/>
<dbReference type="NCBIfam" id="TIGR02532">
    <property type="entry name" value="IV_pilin_GFxxxE"/>
    <property type="match status" value="1"/>
</dbReference>
<dbReference type="Pfam" id="PF07596">
    <property type="entry name" value="SBP_bac_10"/>
    <property type="match status" value="1"/>
</dbReference>
<dbReference type="eggNOG" id="COG2165">
    <property type="taxonomic scope" value="Bacteria"/>
</dbReference>
<reference evidence="2 3" key="1">
    <citation type="submission" date="2012-02" db="EMBL/GenBank/DDBJ databases">
        <title>Complete sequence of chromosome of Singulisphaera acidiphila DSM 18658.</title>
        <authorList>
            <consortium name="US DOE Joint Genome Institute (JGI-PGF)"/>
            <person name="Lucas S."/>
            <person name="Copeland A."/>
            <person name="Lapidus A."/>
            <person name="Glavina del Rio T."/>
            <person name="Dalin E."/>
            <person name="Tice H."/>
            <person name="Bruce D."/>
            <person name="Goodwin L."/>
            <person name="Pitluck S."/>
            <person name="Peters L."/>
            <person name="Ovchinnikova G."/>
            <person name="Chertkov O."/>
            <person name="Kyrpides N."/>
            <person name="Mavromatis K."/>
            <person name="Ivanova N."/>
            <person name="Brettin T."/>
            <person name="Detter J.C."/>
            <person name="Han C."/>
            <person name="Larimer F."/>
            <person name="Land M."/>
            <person name="Hauser L."/>
            <person name="Markowitz V."/>
            <person name="Cheng J.-F."/>
            <person name="Hugenholtz P."/>
            <person name="Woyke T."/>
            <person name="Wu D."/>
            <person name="Tindall B."/>
            <person name="Pomrenke H."/>
            <person name="Brambilla E."/>
            <person name="Klenk H.-P."/>
            <person name="Eisen J.A."/>
        </authorList>
    </citation>
    <scope>NUCLEOTIDE SEQUENCE [LARGE SCALE GENOMIC DNA]</scope>
    <source>
        <strain evidence="3">ATCC BAA-1392 / DSM 18658 / VKM B-2454 / MOB10</strain>
    </source>
</reference>
<dbReference type="RefSeq" id="WP_015248286.1">
    <property type="nucleotide sequence ID" value="NC_019892.1"/>
</dbReference>
<gene>
    <name evidence="2" type="ordered locus">Sinac_5026</name>
</gene>
<dbReference type="PANTHER" id="PTHR30093:SF2">
    <property type="entry name" value="TYPE II SECRETION SYSTEM PROTEIN H"/>
    <property type="match status" value="1"/>
</dbReference>
<dbReference type="InterPro" id="IPR012902">
    <property type="entry name" value="N_methyl_site"/>
</dbReference>
<dbReference type="HOGENOM" id="CLU_041661_0_0_0"/>
<accession>L0DK08</accession>
<dbReference type="Gene3D" id="3.30.700.10">
    <property type="entry name" value="Glycoprotein, Type 4 Pilin"/>
    <property type="match status" value="1"/>
</dbReference>
<dbReference type="EMBL" id="CP003364">
    <property type="protein sequence ID" value="AGA29180.1"/>
    <property type="molecule type" value="Genomic_DNA"/>
</dbReference>
<dbReference type="PROSITE" id="PS00409">
    <property type="entry name" value="PROKAR_NTER_METHYL"/>
    <property type="match status" value="1"/>
</dbReference>
<dbReference type="InterPro" id="IPR011453">
    <property type="entry name" value="DUF1559"/>
</dbReference>
<dbReference type="InterPro" id="IPR045584">
    <property type="entry name" value="Pilin-like"/>
</dbReference>
<feature type="domain" description="DUF1559" evidence="1">
    <location>
        <begin position="37"/>
        <end position="322"/>
    </location>
</feature>
<evidence type="ECO:0000259" key="1">
    <source>
        <dbReference type="Pfam" id="PF07596"/>
    </source>
</evidence>
<protein>
    <submittedName>
        <fullName evidence="2">Prepilin-type N-terminal cleavage/methylation domain-containing protein</fullName>
    </submittedName>
</protein>
<dbReference type="NCBIfam" id="TIGR04294">
    <property type="entry name" value="pre_pil_HX9DG"/>
    <property type="match status" value="1"/>
</dbReference>
<organism evidence="2 3">
    <name type="scientific">Singulisphaera acidiphila (strain ATCC BAA-1392 / DSM 18658 / VKM B-2454 / MOB10)</name>
    <dbReference type="NCBI Taxonomy" id="886293"/>
    <lineage>
        <taxon>Bacteria</taxon>
        <taxon>Pseudomonadati</taxon>
        <taxon>Planctomycetota</taxon>
        <taxon>Planctomycetia</taxon>
        <taxon>Isosphaerales</taxon>
        <taxon>Isosphaeraceae</taxon>
        <taxon>Singulisphaera</taxon>
    </lineage>
</organism>
<dbReference type="AlphaFoldDB" id="L0DK08"/>
<dbReference type="PANTHER" id="PTHR30093">
    <property type="entry name" value="GENERAL SECRETION PATHWAY PROTEIN G"/>
    <property type="match status" value="1"/>
</dbReference>
<dbReference type="InterPro" id="IPR027558">
    <property type="entry name" value="Pre_pil_HX9DG_C"/>
</dbReference>